<dbReference type="Gene3D" id="2.20.70.10">
    <property type="match status" value="1"/>
</dbReference>
<protein>
    <recommendedName>
        <fullName evidence="2">WW domain-containing protein</fullName>
    </recommendedName>
</protein>
<feature type="region of interest" description="Disordered" evidence="1">
    <location>
        <begin position="1"/>
        <end position="79"/>
    </location>
</feature>
<organism evidence="3">
    <name type="scientific">Psilocybe cubensis</name>
    <name type="common">Psychedelic mushroom</name>
    <name type="synonym">Stropharia cubensis</name>
    <dbReference type="NCBI Taxonomy" id="181762"/>
    <lineage>
        <taxon>Eukaryota</taxon>
        <taxon>Fungi</taxon>
        <taxon>Dikarya</taxon>
        <taxon>Basidiomycota</taxon>
        <taxon>Agaricomycotina</taxon>
        <taxon>Agaricomycetes</taxon>
        <taxon>Agaricomycetidae</taxon>
        <taxon>Agaricales</taxon>
        <taxon>Agaricineae</taxon>
        <taxon>Strophariaceae</taxon>
        <taxon>Psilocybe</taxon>
    </lineage>
</organism>
<feature type="region of interest" description="Disordered" evidence="1">
    <location>
        <begin position="104"/>
        <end position="149"/>
    </location>
</feature>
<dbReference type="OrthoDB" id="2444812at2759"/>
<evidence type="ECO:0000256" key="1">
    <source>
        <dbReference type="SAM" id="MobiDB-lite"/>
    </source>
</evidence>
<feature type="compositionally biased region" description="Low complexity" evidence="1">
    <location>
        <begin position="1"/>
        <end position="10"/>
    </location>
</feature>
<dbReference type="AlphaFoldDB" id="A0A8H7Y903"/>
<dbReference type="InterPro" id="IPR036020">
    <property type="entry name" value="WW_dom_sf"/>
</dbReference>
<dbReference type="PROSITE" id="PS01159">
    <property type="entry name" value="WW_DOMAIN_1"/>
    <property type="match status" value="1"/>
</dbReference>
<feature type="compositionally biased region" description="Basic and acidic residues" evidence="1">
    <location>
        <begin position="281"/>
        <end position="290"/>
    </location>
</feature>
<feature type="domain" description="WW" evidence="2">
    <location>
        <begin position="81"/>
        <end position="109"/>
    </location>
</feature>
<gene>
    <name evidence="3" type="ORF">JR316_001289</name>
</gene>
<name>A0A8H7Y903_PSICU</name>
<feature type="compositionally biased region" description="Polar residues" evidence="1">
    <location>
        <begin position="58"/>
        <end position="79"/>
    </location>
</feature>
<evidence type="ECO:0000259" key="2">
    <source>
        <dbReference type="PROSITE" id="PS50020"/>
    </source>
</evidence>
<reference evidence="3" key="1">
    <citation type="submission" date="2021-02" db="EMBL/GenBank/DDBJ databases">
        <title>Psilocybe cubensis genome.</title>
        <authorList>
            <person name="Mckernan K.J."/>
            <person name="Crawford S."/>
            <person name="Trippe A."/>
            <person name="Kane L.T."/>
            <person name="Mclaughlin S."/>
        </authorList>
    </citation>
    <scope>NUCLEOTIDE SEQUENCE [LARGE SCALE GENOMIC DNA]</scope>
    <source>
        <strain evidence="3">MGC-MH-2018</strain>
    </source>
</reference>
<accession>A0A8H7Y903</accession>
<dbReference type="SUPFAM" id="SSF51045">
    <property type="entry name" value="WW domain"/>
    <property type="match status" value="1"/>
</dbReference>
<dbReference type="InterPro" id="IPR001202">
    <property type="entry name" value="WW_dom"/>
</dbReference>
<feature type="compositionally biased region" description="Basic and acidic residues" evidence="1">
    <location>
        <begin position="24"/>
        <end position="40"/>
    </location>
</feature>
<dbReference type="CDD" id="cd00201">
    <property type="entry name" value="WW"/>
    <property type="match status" value="1"/>
</dbReference>
<proteinExistence type="predicted"/>
<feature type="region of interest" description="Disordered" evidence="1">
    <location>
        <begin position="257"/>
        <end position="304"/>
    </location>
</feature>
<comment type="caution">
    <text evidence="3">The sequence shown here is derived from an EMBL/GenBank/DDBJ whole genome shotgun (WGS) entry which is preliminary data.</text>
</comment>
<evidence type="ECO:0000313" key="3">
    <source>
        <dbReference type="EMBL" id="KAG5174627.1"/>
    </source>
</evidence>
<dbReference type="Pfam" id="PF00397">
    <property type="entry name" value="WW"/>
    <property type="match status" value="1"/>
</dbReference>
<dbReference type="PROSITE" id="PS50020">
    <property type="entry name" value="WW_DOMAIN_2"/>
    <property type="match status" value="1"/>
</dbReference>
<sequence>MSSSPSPSTSKLTQDNVEEEVSEVTDKENTPLSDQKHSSSDSEEQEEESKDGVDESAVSGTTERSTTITPAPTSHTDASQWQAVWSPQYNAYYFFNATTQQTTWTNPLVPEGTSHDAQQEPASATGEKKKEDEEEPESSSSAGQTQLSAVAAQNAAIEAAALAQGIDPVLARLDPSLVASAMAPGQTVPGSLPTFTAQFNARTGRFAAVSSSSSSFLPSSSGPVRTPAHLSEYERAKRMSSFYFDVDKWEEDLAKRGGRLMGEEGEGAEEEGGKKRKRPSKKDIERYKEQKKQKKIAKTAWLRT</sequence>
<dbReference type="EMBL" id="JAFIQS010000001">
    <property type="protein sequence ID" value="KAG5174627.1"/>
    <property type="molecule type" value="Genomic_DNA"/>
</dbReference>
<dbReference type="SMART" id="SM00456">
    <property type="entry name" value="WW"/>
    <property type="match status" value="1"/>
</dbReference>